<proteinExistence type="inferred from homology"/>
<comment type="subcellular location">
    <subcellularLocation>
        <location evidence="1">Periplasm</location>
    </subcellularLocation>
</comment>
<dbReference type="SUPFAM" id="SSF53850">
    <property type="entry name" value="Periplasmic binding protein-like II"/>
    <property type="match status" value="1"/>
</dbReference>
<evidence type="ECO:0000256" key="3">
    <source>
        <dbReference type="ARBA" id="ARBA00022729"/>
    </source>
</evidence>
<dbReference type="Gene3D" id="3.40.190.10">
    <property type="entry name" value="Periplasmic binding protein-like II"/>
    <property type="match status" value="2"/>
</dbReference>
<comment type="similarity">
    <text evidence="2">Belongs to the bacterial solute-binding protein SsuA/TauA family.</text>
</comment>
<feature type="signal peptide" evidence="4">
    <location>
        <begin position="1"/>
        <end position="20"/>
    </location>
</feature>
<dbReference type="STRING" id="1086013.SAMN05421774_107140"/>
<feature type="domain" description="SsuA/THI5-like" evidence="5">
    <location>
        <begin position="32"/>
        <end position="257"/>
    </location>
</feature>
<dbReference type="OrthoDB" id="5348911at2"/>
<dbReference type="Pfam" id="PF09084">
    <property type="entry name" value="NMT1"/>
    <property type="match status" value="1"/>
</dbReference>
<dbReference type="RefSeq" id="WP_076533235.1">
    <property type="nucleotide sequence ID" value="NZ_BMEH01000007.1"/>
</dbReference>
<evidence type="ECO:0000259" key="5">
    <source>
        <dbReference type="Pfam" id="PF09084"/>
    </source>
</evidence>
<dbReference type="PANTHER" id="PTHR30024">
    <property type="entry name" value="ALIPHATIC SULFONATES-BINDING PROTEIN-RELATED"/>
    <property type="match status" value="1"/>
</dbReference>
<dbReference type="UniPathway" id="UPA00079"/>
<dbReference type="AlphaFoldDB" id="A0A1N7Q683"/>
<keyword evidence="3 4" id="KW-0732">Signal</keyword>
<evidence type="ECO:0000256" key="4">
    <source>
        <dbReference type="SAM" id="SignalP"/>
    </source>
</evidence>
<feature type="chain" id="PRO_5012771913" evidence="4">
    <location>
        <begin position="21"/>
        <end position="331"/>
    </location>
</feature>
<dbReference type="InterPro" id="IPR015168">
    <property type="entry name" value="SsuA/THI5"/>
</dbReference>
<evidence type="ECO:0000313" key="6">
    <source>
        <dbReference type="EMBL" id="SIT18351.1"/>
    </source>
</evidence>
<organism evidence="6 7">
    <name type="scientific">Gemmobacter megaterium</name>
    <dbReference type="NCBI Taxonomy" id="1086013"/>
    <lineage>
        <taxon>Bacteria</taxon>
        <taxon>Pseudomonadati</taxon>
        <taxon>Pseudomonadota</taxon>
        <taxon>Alphaproteobacteria</taxon>
        <taxon>Rhodobacterales</taxon>
        <taxon>Paracoccaceae</taxon>
        <taxon>Gemmobacter</taxon>
    </lineage>
</organism>
<reference evidence="6 7" key="1">
    <citation type="submission" date="2017-01" db="EMBL/GenBank/DDBJ databases">
        <authorList>
            <person name="Mah S.A."/>
            <person name="Swanson W.J."/>
            <person name="Moy G.W."/>
            <person name="Vacquier V.D."/>
        </authorList>
    </citation>
    <scope>NUCLEOTIDE SEQUENCE [LARGE SCALE GENOMIC DNA]</scope>
    <source>
        <strain evidence="6 7">DSM 26375</strain>
    </source>
</reference>
<evidence type="ECO:0000313" key="7">
    <source>
        <dbReference type="Proteomes" id="UP000186141"/>
    </source>
</evidence>
<dbReference type="GO" id="GO:0009234">
    <property type="term" value="P:menaquinone biosynthetic process"/>
    <property type="evidence" value="ECO:0007669"/>
    <property type="project" value="UniProtKB-UniPathway"/>
</dbReference>
<evidence type="ECO:0000256" key="2">
    <source>
        <dbReference type="ARBA" id="ARBA00010742"/>
    </source>
</evidence>
<keyword evidence="7" id="KW-1185">Reference proteome</keyword>
<dbReference type="Proteomes" id="UP000186141">
    <property type="component" value="Unassembled WGS sequence"/>
</dbReference>
<dbReference type="PANTHER" id="PTHR30024:SF47">
    <property type="entry name" value="TAURINE-BINDING PERIPLASMIC PROTEIN"/>
    <property type="match status" value="1"/>
</dbReference>
<evidence type="ECO:0000256" key="1">
    <source>
        <dbReference type="ARBA" id="ARBA00004418"/>
    </source>
</evidence>
<dbReference type="EMBL" id="FTOT01000007">
    <property type="protein sequence ID" value="SIT18351.1"/>
    <property type="molecule type" value="Genomic_DNA"/>
</dbReference>
<gene>
    <name evidence="6" type="ORF">SAMN05421774_107140</name>
</gene>
<sequence>MFRFATAAFLALASASAAFAQQKTITFSHLANPSHEAALYAIKKGIVTSDKIKVEVTPLDIAALQQAIAARTFDVVEGAAMAIPRANARGLPLEIIGIAQRAHEEGLGSSVWVKADSPIQSIEDLKGKKLGSYTLSSAGMTLNRIALNQAYGLNVAAKGGDLEFVELPESALAAALASGNVDASVLIHAQAYQAMKTGEFRAIAQLGKDMTEKFGLKLVTSVLVGYGDKLSQDPDSYQEFLRMFRESVDYALANQDEVFTAVGKEQNIDPEFFTLWFNSFTTIPVYIGQNDLDAIDMLWTQATALGVLDVPHGTALEASWDGAVFDGVAGK</sequence>
<accession>A0A1N7Q683</accession>
<protein>
    <submittedName>
        <fullName evidence="6">ABC-type nitrate/sulfonate/bicarbonate transport system, substrate-binding protein</fullName>
    </submittedName>
</protein>
<name>A0A1N7Q683_9RHOB</name>
<dbReference type="GO" id="GO:0042597">
    <property type="term" value="C:periplasmic space"/>
    <property type="evidence" value="ECO:0007669"/>
    <property type="project" value="UniProtKB-SubCell"/>
</dbReference>